<dbReference type="InterPro" id="IPR000253">
    <property type="entry name" value="FHA_dom"/>
</dbReference>
<keyword evidence="14" id="KW-0809">Transit peptide</keyword>
<evidence type="ECO:0000256" key="13">
    <source>
        <dbReference type="ARBA" id="ARBA00022865"/>
    </source>
</evidence>
<keyword evidence="10" id="KW-0001">2Fe-2S</keyword>
<comment type="pathway">
    <text evidence="4">Plant hormone biosynthesis; abscisate biosynthesis.</text>
</comment>
<keyword evidence="13" id="KW-0937">Abscisic acid biosynthesis</keyword>
<dbReference type="Gene3D" id="3.90.380.10">
    <property type="entry name" value="Naphthalene 1,2-dioxygenase Alpha Subunit, Chain A, domain 1"/>
    <property type="match status" value="2"/>
</dbReference>
<comment type="cofactor">
    <cofactor evidence="1">
        <name>FAD</name>
        <dbReference type="ChEBI" id="CHEBI:57692"/>
    </cofactor>
</comment>
<dbReference type="GO" id="GO:0046872">
    <property type="term" value="F:metal ion binding"/>
    <property type="evidence" value="ECO:0007669"/>
    <property type="project" value="UniProtKB-KW"/>
</dbReference>
<dbReference type="InterPro" id="IPR044043">
    <property type="entry name" value="VanA_C_cat"/>
</dbReference>
<dbReference type="PROSITE" id="PS50006">
    <property type="entry name" value="FHA_DOMAIN"/>
    <property type="match status" value="1"/>
</dbReference>
<dbReference type="SUPFAM" id="SSF51905">
    <property type="entry name" value="FAD/NAD(P)-binding domain"/>
    <property type="match status" value="1"/>
</dbReference>
<dbReference type="GO" id="GO:0051537">
    <property type="term" value="F:2 iron, 2 sulfur cluster binding"/>
    <property type="evidence" value="ECO:0007669"/>
    <property type="project" value="UniProtKB-KW"/>
</dbReference>
<dbReference type="InterPro" id="IPR008984">
    <property type="entry name" value="SMAD_FHA_dom_sf"/>
</dbReference>
<evidence type="ECO:0000256" key="2">
    <source>
        <dbReference type="ARBA" id="ARBA00004229"/>
    </source>
</evidence>
<dbReference type="EMBL" id="LHPF02000013">
    <property type="protein sequence ID" value="PSC71770.1"/>
    <property type="molecule type" value="Genomic_DNA"/>
</dbReference>
<keyword evidence="8" id="KW-0285">Flavoprotein</keyword>
<keyword evidence="17" id="KW-0411">Iron-sulfur</keyword>
<feature type="region of interest" description="Disordered" evidence="18">
    <location>
        <begin position="1328"/>
        <end position="1366"/>
    </location>
</feature>
<gene>
    <name evidence="21" type="ORF">C2E20_4960</name>
</gene>
<dbReference type="Pfam" id="PF00498">
    <property type="entry name" value="FHA"/>
    <property type="match status" value="1"/>
</dbReference>
<evidence type="ECO:0000256" key="18">
    <source>
        <dbReference type="SAM" id="MobiDB-lite"/>
    </source>
</evidence>
<evidence type="ECO:0000256" key="4">
    <source>
        <dbReference type="ARBA" id="ARBA00005134"/>
    </source>
</evidence>
<dbReference type="GO" id="GO:0009507">
    <property type="term" value="C:chloroplast"/>
    <property type="evidence" value="ECO:0007669"/>
    <property type="project" value="UniProtKB-SubCell"/>
</dbReference>
<dbReference type="PANTHER" id="PTHR46496">
    <property type="match status" value="1"/>
</dbReference>
<dbReference type="SUPFAM" id="SSF55961">
    <property type="entry name" value="Bet v1-like"/>
    <property type="match status" value="2"/>
</dbReference>
<dbReference type="UniPathway" id="UPA00090"/>
<dbReference type="GO" id="GO:0052662">
    <property type="term" value="F:zeaxanthin epoxidase activity"/>
    <property type="evidence" value="ECO:0007669"/>
    <property type="project" value="UniProtKB-EC"/>
</dbReference>
<feature type="domain" description="Rieske" evidence="20">
    <location>
        <begin position="1378"/>
        <end position="1489"/>
    </location>
</feature>
<evidence type="ECO:0000256" key="6">
    <source>
        <dbReference type="ARBA" id="ARBA00015103"/>
    </source>
</evidence>
<dbReference type="Gene3D" id="3.50.50.60">
    <property type="entry name" value="FAD/NAD(P)-binding domain"/>
    <property type="match status" value="1"/>
</dbReference>
<evidence type="ECO:0000256" key="5">
    <source>
        <dbReference type="ARBA" id="ARBA00012097"/>
    </source>
</evidence>
<keyword evidence="11" id="KW-0479">Metal-binding</keyword>
<evidence type="ECO:0000313" key="22">
    <source>
        <dbReference type="Proteomes" id="UP000239649"/>
    </source>
</evidence>
<accession>A0A2P6VCE3</accession>
<evidence type="ECO:0000256" key="11">
    <source>
        <dbReference type="ARBA" id="ARBA00022723"/>
    </source>
</evidence>
<dbReference type="SMART" id="SM00240">
    <property type="entry name" value="FHA"/>
    <property type="match status" value="1"/>
</dbReference>
<keyword evidence="12" id="KW-0274">FAD</keyword>
<keyword evidence="22" id="KW-1185">Reference proteome</keyword>
<feature type="region of interest" description="Disordered" evidence="18">
    <location>
        <begin position="730"/>
        <end position="775"/>
    </location>
</feature>
<dbReference type="Pfam" id="PF00355">
    <property type="entry name" value="Rieske"/>
    <property type="match status" value="2"/>
</dbReference>
<dbReference type="Gene3D" id="2.60.200.20">
    <property type="match status" value="1"/>
</dbReference>
<sequence length="1731" mass="187210">MKSTHSSRRAPAQQQQVLGARRAVGGSCAAALAAWSAATAPVPARRDPCTTQAVAAPEAPPPAAAAADSRSPPLKVVIAGAGIGGLVLAVGLLKRGFDVTVLERDMTAIRGEGKYRGPIQIQSNALGALEALDARVAERVYEEGCITGDRVNGLCDGVTGDWYVKFDTFHPAADMGLPVTRVISRILLQEILADTCRELAGDDVVTNSVQIVDYEQTVDGATGKKIVTAIASDGRRFSGDLLIGADGIWSKVRERMIGPTDANYSQYTCYTGISDFTPPDIDIVGYRVFLGNGRYFVSSDVGGGKMQWYGFHKEPAGGTDPEGMRKQRLLNIFGDWTHQVTDLIKATPEREILRRDIFDRAPIFKWADGRVALLGDSAHAMQPNLGQGGCMAIEDAYQLVLDLCKEADKVESGKAAAVDVEGVLSGYTMKRVVRAASIHGMAGMAAYMASTYKAYLGEGLGPLEWLTKFKIPHPGRVVGQVIMKATMPGTMGRILGGFRGALAETDRHPTCSLSDQPQGFPHDLFALYMENDDALLRASHAAWMLVPAASASAEAELHQEFAGIKSRSPPISRQGLAVGRAAGSDMVLEAPSTSQHHARLHQCELGDYHVTDLGSEHGTWVNGQRLEANVARRMLPADDVIFGSPDLGGQHFVVRMIHNSLLAENGRHGGYDRTRSTAPHAKRAAGTAAAAQAPAVVRPSQAGGLEVQEIGGHTVAAQGLGRTPPAELTRMPSAEHAPTRARGVNKTVPAPPGLTRRGGQESAERQQASGAAKRAKELRDRASYLKNMWYAAAISDKVGTEPVKTRLCGRDMVLFRDDAGKVHCIDNTCPHRGAPLSKGWVQHNVGGSGHSCVVCPYHGWALDGHAQLRDVPASENKGEWPKRALADSWPVEEKGGFVWVFYGSRSLPADARPPIPYCDELDDPSWKAVYAEIEFDAGHFGVFENAIDMAHIHYLHGDSFGNQGKPEIKGMQATTDAHCVTATFTIHNKASNPFWELFQVPEVHVTAKAFLPSTSLVTFTLGGGLSFTTFVNTIPISATRSINRFALVRKLGSDPTGIFNWKLWDGMARNAMMKIQMEDKEMVEQLRYDLLQVEYNVRADLPQVMFRKLRQQYVDMGYVVPTEKDVAPFVNSPAREAPMRRAVAAQQQQQGLSRSASAELDAHHPFLEPLMRSFILGAGTGALLEAGHFAMQVLTGGFPGLSAFTPAFAIDHAAAIVVFLGLYALDASAVTRVLKRFNWDAAAAAPDLGRLSTLPKKMLPGRLSLLKRLVAARTRLAKPAAAAVASAATAADDTTSSAAEPAAAEAAPAAAITALPPSLTGTVAQAPTRARGANNAVPAPPGLTRRGGQETAEQQQASGAAKRAKELRDRESYLKNMWYAAAISDKVGTDPVETQLCGRDMVLFRDDAGKVHCIDNTCPHRGAPLSEGWVQHNVGGSGHSCVVCPYHGWALDGHAQLRDVPASENKGEWPKRALADSWPVEEKGGFVWVFYGSRSLPADARPPIPYCDELDDPSWKAVYAEIEFDAGHFGVFENAIDMAHIHYLHGDSFGNQGKPEIKGMQATTDAHCVTATFTIHNKASNPFWELFQVPEVHVTAKAFLPSTSLVTFTLGGGLSFTTFVNTIPISATRSINRFALVRKLGSDPTGIFNWKLWDGMARNAMMKIQMEDKEMVEQLRYDQLQAEYNVRADLPQVMFRKLRQQYVDMGYAVPTEKDVAPFVNSPAREVPMRRA</sequence>
<evidence type="ECO:0000256" key="1">
    <source>
        <dbReference type="ARBA" id="ARBA00001974"/>
    </source>
</evidence>
<dbReference type="GO" id="GO:0009688">
    <property type="term" value="P:abscisic acid biosynthetic process"/>
    <property type="evidence" value="ECO:0007669"/>
    <property type="project" value="UniProtKB-UniPathway"/>
</dbReference>
<dbReference type="EC" id="1.14.15.21" evidence="5"/>
<dbReference type="PROSITE" id="PS51296">
    <property type="entry name" value="RIESKE"/>
    <property type="match status" value="2"/>
</dbReference>
<proteinExistence type="predicted"/>
<dbReference type="SUPFAM" id="SSF49879">
    <property type="entry name" value="SMAD/FHA domain"/>
    <property type="match status" value="1"/>
</dbReference>
<evidence type="ECO:0000256" key="8">
    <source>
        <dbReference type="ARBA" id="ARBA00022630"/>
    </source>
</evidence>
<evidence type="ECO:0000256" key="3">
    <source>
        <dbReference type="ARBA" id="ARBA00004972"/>
    </source>
</evidence>
<evidence type="ECO:0000256" key="17">
    <source>
        <dbReference type="ARBA" id="ARBA00023014"/>
    </source>
</evidence>
<keyword evidence="16" id="KW-0408">Iron</keyword>
<dbReference type="InterPro" id="IPR017941">
    <property type="entry name" value="Rieske_2Fe-2S"/>
</dbReference>
<dbReference type="Pfam" id="PF01494">
    <property type="entry name" value="FAD_binding_3"/>
    <property type="match status" value="2"/>
</dbReference>
<dbReference type="STRING" id="554055.A0A2P6VCE3"/>
<evidence type="ECO:0000256" key="16">
    <source>
        <dbReference type="ARBA" id="ARBA00023004"/>
    </source>
</evidence>
<feature type="region of interest" description="Disordered" evidence="18">
    <location>
        <begin position="49"/>
        <end position="68"/>
    </location>
</feature>
<dbReference type="OrthoDB" id="655030at2759"/>
<evidence type="ECO:0000259" key="19">
    <source>
        <dbReference type="PROSITE" id="PS50006"/>
    </source>
</evidence>
<dbReference type="SUPFAM" id="SSF50022">
    <property type="entry name" value="ISP domain"/>
    <property type="match status" value="2"/>
</dbReference>
<dbReference type="GO" id="GO:0071949">
    <property type="term" value="F:FAD binding"/>
    <property type="evidence" value="ECO:0007669"/>
    <property type="project" value="InterPro"/>
</dbReference>
<dbReference type="PANTHER" id="PTHR46496:SF1">
    <property type="entry name" value="ZEAXANTHIN EPOXIDASE, CHLOROPLASTIC"/>
    <property type="match status" value="1"/>
</dbReference>
<evidence type="ECO:0000256" key="7">
    <source>
        <dbReference type="ARBA" id="ARBA00022528"/>
    </source>
</evidence>
<dbReference type="InterPro" id="IPR002938">
    <property type="entry name" value="FAD-bd"/>
</dbReference>
<dbReference type="Pfam" id="PF19112">
    <property type="entry name" value="VanA_C"/>
    <property type="match status" value="2"/>
</dbReference>
<keyword evidence="7" id="KW-0150">Chloroplast</keyword>
<keyword evidence="9" id="KW-0934">Plastid</keyword>
<name>A0A2P6VCE3_9CHLO</name>
<evidence type="ECO:0000256" key="9">
    <source>
        <dbReference type="ARBA" id="ARBA00022640"/>
    </source>
</evidence>
<evidence type="ECO:0000256" key="12">
    <source>
        <dbReference type="ARBA" id="ARBA00022827"/>
    </source>
</evidence>
<dbReference type="CDD" id="cd00060">
    <property type="entry name" value="FHA"/>
    <property type="match status" value="1"/>
</dbReference>
<comment type="caution">
    <text evidence="21">The sequence shown here is derived from an EMBL/GenBank/DDBJ whole genome shotgun (WGS) entry which is preliminary data.</text>
</comment>
<evidence type="ECO:0000259" key="20">
    <source>
        <dbReference type="PROSITE" id="PS51296"/>
    </source>
</evidence>
<dbReference type="Gene3D" id="2.102.10.10">
    <property type="entry name" value="Rieske [2Fe-2S] iron-sulphur domain"/>
    <property type="match status" value="2"/>
</dbReference>
<feature type="domain" description="Rieske" evidence="20">
    <location>
        <begin position="789"/>
        <end position="900"/>
    </location>
</feature>
<feature type="domain" description="FHA" evidence="19">
    <location>
        <begin position="576"/>
        <end position="626"/>
    </location>
</feature>
<protein>
    <recommendedName>
        <fullName evidence="6">Zeaxanthin epoxidase, chloroplastic</fullName>
        <ecNumber evidence="5">1.14.15.21</ecNumber>
    </recommendedName>
</protein>
<dbReference type="InterPro" id="IPR036188">
    <property type="entry name" value="FAD/NAD-bd_sf"/>
</dbReference>
<evidence type="ECO:0000313" key="21">
    <source>
        <dbReference type="EMBL" id="PSC71770.1"/>
    </source>
</evidence>
<dbReference type="CDD" id="cd03469">
    <property type="entry name" value="Rieske_RO_Alpha_N"/>
    <property type="match status" value="2"/>
</dbReference>
<evidence type="ECO:0000256" key="10">
    <source>
        <dbReference type="ARBA" id="ARBA00022714"/>
    </source>
</evidence>
<dbReference type="PRINTS" id="PR00420">
    <property type="entry name" value="RNGMNOXGNASE"/>
</dbReference>
<dbReference type="InterPro" id="IPR036922">
    <property type="entry name" value="Rieske_2Fe-2S_sf"/>
</dbReference>
<evidence type="ECO:0000256" key="15">
    <source>
        <dbReference type="ARBA" id="ARBA00023002"/>
    </source>
</evidence>
<keyword evidence="15" id="KW-0560">Oxidoreductase</keyword>
<comment type="pathway">
    <text evidence="3">Hormone biosynthesis.</text>
</comment>
<evidence type="ECO:0000256" key="14">
    <source>
        <dbReference type="ARBA" id="ARBA00022946"/>
    </source>
</evidence>
<organism evidence="21 22">
    <name type="scientific">Micractinium conductrix</name>
    <dbReference type="NCBI Taxonomy" id="554055"/>
    <lineage>
        <taxon>Eukaryota</taxon>
        <taxon>Viridiplantae</taxon>
        <taxon>Chlorophyta</taxon>
        <taxon>core chlorophytes</taxon>
        <taxon>Trebouxiophyceae</taxon>
        <taxon>Chlorellales</taxon>
        <taxon>Chlorellaceae</taxon>
        <taxon>Chlorella clade</taxon>
        <taxon>Micractinium</taxon>
    </lineage>
</organism>
<reference evidence="21 22" key="1">
    <citation type="journal article" date="2018" name="Plant J.">
        <title>Genome sequences of Chlorella sorokiniana UTEX 1602 and Micractinium conductrix SAG 241.80: implications to maltose excretion by a green alga.</title>
        <authorList>
            <person name="Arriola M.B."/>
            <person name="Velmurugan N."/>
            <person name="Zhang Y."/>
            <person name="Plunkett M.H."/>
            <person name="Hondzo H."/>
            <person name="Barney B.M."/>
        </authorList>
    </citation>
    <scope>NUCLEOTIDE SEQUENCE [LARGE SCALE GENOMIC DNA]</scope>
    <source>
        <strain evidence="21 22">SAG 241.80</strain>
    </source>
</reference>
<comment type="subcellular location">
    <subcellularLocation>
        <location evidence="2">Plastid</location>
        <location evidence="2">Chloroplast</location>
    </subcellularLocation>
</comment>
<dbReference type="Proteomes" id="UP000239649">
    <property type="component" value="Unassembled WGS sequence"/>
</dbReference>